<reference evidence="2 3" key="1">
    <citation type="submission" date="2023-04" db="EMBL/GenBank/DDBJ databases">
        <title>Marinoamorphus aggregata gen. nov., sp. Nov., isolate from tissue of brittle star Ophioplocus japonicus.</title>
        <authorList>
            <person name="Kawano K."/>
            <person name="Sawayama S."/>
            <person name="Nakagawa S."/>
        </authorList>
    </citation>
    <scope>NUCLEOTIDE SEQUENCE [LARGE SCALE GENOMIC DNA]</scope>
    <source>
        <strain evidence="2 3">NKW23</strain>
    </source>
</reference>
<proteinExistence type="predicted"/>
<evidence type="ECO:0000256" key="1">
    <source>
        <dbReference type="SAM" id="MobiDB-lite"/>
    </source>
</evidence>
<evidence type="ECO:0000313" key="2">
    <source>
        <dbReference type="EMBL" id="GMG84530.1"/>
    </source>
</evidence>
<feature type="region of interest" description="Disordered" evidence="1">
    <location>
        <begin position="15"/>
        <end position="82"/>
    </location>
</feature>
<protein>
    <submittedName>
        <fullName evidence="2">Uncharacterized protein</fullName>
    </submittedName>
</protein>
<name>A0ABQ6LPZ2_9RHOB</name>
<evidence type="ECO:0000313" key="3">
    <source>
        <dbReference type="Proteomes" id="UP001239909"/>
    </source>
</evidence>
<gene>
    <name evidence="2" type="ORF">LNKW23_37460</name>
</gene>
<keyword evidence="3" id="KW-1185">Reference proteome</keyword>
<sequence length="117" mass="11949">MAGSAVPEVLPPALEGLGAAGTPVTVSNPPSNGRFRRLSRPGDGRTRNGGVVSRALHSKMSGSLDDGSGIVETGCGGGPRRFRLRSKALPARSFARTGSRGLDAGAAGGQFRWALLH</sequence>
<dbReference type="EMBL" id="BSYI01000038">
    <property type="protein sequence ID" value="GMG84530.1"/>
    <property type="molecule type" value="Genomic_DNA"/>
</dbReference>
<accession>A0ABQ6LPZ2</accession>
<dbReference type="Proteomes" id="UP001239909">
    <property type="component" value="Unassembled WGS sequence"/>
</dbReference>
<organism evidence="2 3">
    <name type="scientific">Paralimibaculum aggregatum</name>
    <dbReference type="NCBI Taxonomy" id="3036245"/>
    <lineage>
        <taxon>Bacteria</taxon>
        <taxon>Pseudomonadati</taxon>
        <taxon>Pseudomonadota</taxon>
        <taxon>Alphaproteobacteria</taxon>
        <taxon>Rhodobacterales</taxon>
        <taxon>Paracoccaceae</taxon>
        <taxon>Paralimibaculum</taxon>
    </lineage>
</organism>
<comment type="caution">
    <text evidence="2">The sequence shown here is derived from an EMBL/GenBank/DDBJ whole genome shotgun (WGS) entry which is preliminary data.</text>
</comment>